<keyword evidence="3" id="KW-1185">Reference proteome</keyword>
<feature type="compositionally biased region" description="Basic and acidic residues" evidence="1">
    <location>
        <begin position="1"/>
        <end position="23"/>
    </location>
</feature>
<dbReference type="AlphaFoldDB" id="A0A9P6MYY2"/>
<dbReference type="EMBL" id="JAAAID010000312">
    <property type="protein sequence ID" value="KAG0019077.1"/>
    <property type="molecule type" value="Genomic_DNA"/>
</dbReference>
<sequence>MYSRLKQQDEERERQRVEQEQRHQRQRQKRSQSPFGDFFGSDEESEEDDEARATSEACKGYYCADSDVCVDKPIDCPCPFDMDTKCFRGDWYVCYRGGHTC</sequence>
<dbReference type="Proteomes" id="UP000703661">
    <property type="component" value="Unassembled WGS sequence"/>
</dbReference>
<reference evidence="2" key="1">
    <citation type="journal article" date="2020" name="Fungal Divers.">
        <title>Resolving the Mortierellaceae phylogeny through synthesis of multi-gene phylogenetics and phylogenomics.</title>
        <authorList>
            <person name="Vandepol N."/>
            <person name="Liber J."/>
            <person name="Desiro A."/>
            <person name="Na H."/>
            <person name="Kennedy M."/>
            <person name="Barry K."/>
            <person name="Grigoriev I.V."/>
            <person name="Miller A.N."/>
            <person name="O'Donnell K."/>
            <person name="Stajich J.E."/>
            <person name="Bonito G."/>
        </authorList>
    </citation>
    <scope>NUCLEOTIDE SEQUENCE</scope>
    <source>
        <strain evidence="2">NRRL 2769</strain>
    </source>
</reference>
<feature type="compositionally biased region" description="Acidic residues" evidence="1">
    <location>
        <begin position="40"/>
        <end position="50"/>
    </location>
</feature>
<evidence type="ECO:0000313" key="2">
    <source>
        <dbReference type="EMBL" id="KAG0019077.1"/>
    </source>
</evidence>
<proteinExistence type="predicted"/>
<evidence type="ECO:0000256" key="1">
    <source>
        <dbReference type="SAM" id="MobiDB-lite"/>
    </source>
</evidence>
<comment type="caution">
    <text evidence="2">The sequence shown here is derived from an EMBL/GenBank/DDBJ whole genome shotgun (WGS) entry which is preliminary data.</text>
</comment>
<evidence type="ECO:0008006" key="4">
    <source>
        <dbReference type="Google" id="ProtNLM"/>
    </source>
</evidence>
<protein>
    <recommendedName>
        <fullName evidence="4">Long chronological lifespan protein 2</fullName>
    </recommendedName>
</protein>
<organism evidence="2 3">
    <name type="scientific">Entomortierella chlamydospora</name>
    <dbReference type="NCBI Taxonomy" id="101097"/>
    <lineage>
        <taxon>Eukaryota</taxon>
        <taxon>Fungi</taxon>
        <taxon>Fungi incertae sedis</taxon>
        <taxon>Mucoromycota</taxon>
        <taxon>Mortierellomycotina</taxon>
        <taxon>Mortierellomycetes</taxon>
        <taxon>Mortierellales</taxon>
        <taxon>Mortierellaceae</taxon>
        <taxon>Entomortierella</taxon>
    </lineage>
</organism>
<evidence type="ECO:0000313" key="3">
    <source>
        <dbReference type="Proteomes" id="UP000703661"/>
    </source>
</evidence>
<feature type="region of interest" description="Disordered" evidence="1">
    <location>
        <begin position="1"/>
        <end position="51"/>
    </location>
</feature>
<gene>
    <name evidence="2" type="ORF">BGZ80_006334</name>
</gene>
<name>A0A9P6MYY2_9FUNG</name>
<accession>A0A9P6MYY2</accession>